<dbReference type="EMBL" id="BAAAZE010000016">
    <property type="protein sequence ID" value="GAA4034594.1"/>
    <property type="molecule type" value="Genomic_DNA"/>
</dbReference>
<keyword evidence="3 8" id="KW-0436">Ligase</keyword>
<dbReference type="Gene3D" id="3.40.50.620">
    <property type="entry name" value="HUPs"/>
    <property type="match status" value="1"/>
</dbReference>
<evidence type="ECO:0000313" key="10">
    <source>
        <dbReference type="EMBL" id="GAA4034594.1"/>
    </source>
</evidence>
<dbReference type="InterPro" id="IPR014729">
    <property type="entry name" value="Rossmann-like_a/b/a_fold"/>
</dbReference>
<dbReference type="RefSeq" id="WP_344765779.1">
    <property type="nucleotide sequence ID" value="NZ_BAAAZE010000016.1"/>
</dbReference>
<dbReference type="SMART" id="SM00977">
    <property type="entry name" value="TilS_C"/>
    <property type="match status" value="1"/>
</dbReference>
<evidence type="ECO:0000256" key="1">
    <source>
        <dbReference type="ARBA" id="ARBA00004496"/>
    </source>
</evidence>
<dbReference type="NCBIfam" id="TIGR02433">
    <property type="entry name" value="lysidine_TilS_C"/>
    <property type="match status" value="1"/>
</dbReference>
<dbReference type="NCBIfam" id="TIGR02432">
    <property type="entry name" value="lysidine_TilS_N"/>
    <property type="match status" value="1"/>
</dbReference>
<dbReference type="Pfam" id="PF11734">
    <property type="entry name" value="TilS_C"/>
    <property type="match status" value="1"/>
</dbReference>
<dbReference type="CDD" id="cd01992">
    <property type="entry name" value="TilS_N"/>
    <property type="match status" value="1"/>
</dbReference>
<dbReference type="PANTHER" id="PTHR43033:SF1">
    <property type="entry name" value="TRNA(ILE)-LYSIDINE SYNTHASE-RELATED"/>
    <property type="match status" value="1"/>
</dbReference>
<dbReference type="Proteomes" id="UP001501353">
    <property type="component" value="Unassembled WGS sequence"/>
</dbReference>
<dbReference type="SUPFAM" id="SSF82829">
    <property type="entry name" value="MesJ substrate recognition domain-like"/>
    <property type="match status" value="1"/>
</dbReference>
<keyword evidence="2 8" id="KW-0963">Cytoplasm</keyword>
<comment type="catalytic activity">
    <reaction evidence="7 8">
        <text>cytidine(34) in tRNA(Ile2) + L-lysine + ATP = lysidine(34) in tRNA(Ile2) + AMP + diphosphate + H(+)</text>
        <dbReference type="Rhea" id="RHEA:43744"/>
        <dbReference type="Rhea" id="RHEA-COMP:10625"/>
        <dbReference type="Rhea" id="RHEA-COMP:10670"/>
        <dbReference type="ChEBI" id="CHEBI:15378"/>
        <dbReference type="ChEBI" id="CHEBI:30616"/>
        <dbReference type="ChEBI" id="CHEBI:32551"/>
        <dbReference type="ChEBI" id="CHEBI:33019"/>
        <dbReference type="ChEBI" id="CHEBI:82748"/>
        <dbReference type="ChEBI" id="CHEBI:83665"/>
        <dbReference type="ChEBI" id="CHEBI:456215"/>
        <dbReference type="EC" id="6.3.4.19"/>
    </reaction>
</comment>
<reference evidence="11" key="1">
    <citation type="journal article" date="2019" name="Int. J. Syst. Evol. Microbiol.">
        <title>The Global Catalogue of Microorganisms (GCM) 10K type strain sequencing project: providing services to taxonomists for standard genome sequencing and annotation.</title>
        <authorList>
            <consortium name="The Broad Institute Genomics Platform"/>
            <consortium name="The Broad Institute Genome Sequencing Center for Infectious Disease"/>
            <person name="Wu L."/>
            <person name="Ma J."/>
        </authorList>
    </citation>
    <scope>NUCLEOTIDE SEQUENCE [LARGE SCALE GENOMIC DNA]</scope>
    <source>
        <strain evidence="11">JCM 16673</strain>
    </source>
</reference>
<evidence type="ECO:0000313" key="11">
    <source>
        <dbReference type="Proteomes" id="UP001501353"/>
    </source>
</evidence>
<dbReference type="InterPro" id="IPR015262">
    <property type="entry name" value="tRNA_Ile_lys_synt_subst-bd"/>
</dbReference>
<comment type="caution">
    <text evidence="10">The sequence shown here is derived from an EMBL/GenBank/DDBJ whole genome shotgun (WGS) entry which is preliminary data.</text>
</comment>
<dbReference type="SUPFAM" id="SSF56037">
    <property type="entry name" value="PheT/TilS domain"/>
    <property type="match status" value="1"/>
</dbReference>
<accession>A0ABP7U1Y5</accession>
<feature type="domain" description="Lysidine-tRNA(Ile) synthetase C-terminal" evidence="9">
    <location>
        <begin position="385"/>
        <end position="458"/>
    </location>
</feature>
<gene>
    <name evidence="8 10" type="primary">tilS</name>
    <name evidence="10" type="ORF">GCM10022212_37620</name>
</gene>
<evidence type="ECO:0000256" key="4">
    <source>
        <dbReference type="ARBA" id="ARBA00022694"/>
    </source>
</evidence>
<evidence type="ECO:0000256" key="2">
    <source>
        <dbReference type="ARBA" id="ARBA00022490"/>
    </source>
</evidence>
<dbReference type="SUPFAM" id="SSF52402">
    <property type="entry name" value="Adenine nucleotide alpha hydrolases-like"/>
    <property type="match status" value="1"/>
</dbReference>
<sequence length="463" mass="51100">MKNQQTLGIDDVFERALAVIRARVFLSGPAMAVAYSGGLDSSVLLHLAHRHAQKNGIPLFAFHVHHGLSADGDAWLAHCDAECARLGITFAAQRVRLAGAESSGIEAAARSSRYAALGAMCRAHQVPLLLTAHHQDDQAETVLLQLLRGSGVAGLSGMDSANCAADLLGDAELVMARPLLSLSRLQLAEVVRAESIVHVDDASNLDTRYARNALRHEVMPALDKFFPGFQHRLARTAGHAQAAQRLLIELARQDMALCGVAEGIDISRLRTLSADRADNLLRYWFGSRGVRMPSTSWLLEMRTQLYEAKPDAQLCVTHADCHIRRHRDHVFITPHRVAFDPEELPVFGFRWNGEAQLDFPELDGVLLFESAEQGVAISWLTQQALSISVRSGGERLKPAPNRSTRALKYHYQAGNIPAWERERLPVVRVGKKLLFAAGVGMDCHHFSVEEEPRIALRWVFNPD</sequence>
<keyword evidence="6 8" id="KW-0067">ATP-binding</keyword>
<dbReference type="HAMAP" id="MF_01161">
    <property type="entry name" value="tRNA_Ile_lys_synt"/>
    <property type="match status" value="1"/>
</dbReference>
<protein>
    <recommendedName>
        <fullName evidence="8">tRNA(Ile)-lysidine synthase</fullName>
        <ecNumber evidence="8">6.3.4.19</ecNumber>
    </recommendedName>
    <alternativeName>
        <fullName evidence="8">tRNA(Ile)-2-lysyl-cytidine synthase</fullName>
    </alternativeName>
    <alternativeName>
        <fullName evidence="8">tRNA(Ile)-lysidine synthetase</fullName>
    </alternativeName>
</protein>
<evidence type="ECO:0000259" key="9">
    <source>
        <dbReference type="SMART" id="SM00977"/>
    </source>
</evidence>
<evidence type="ECO:0000256" key="7">
    <source>
        <dbReference type="ARBA" id="ARBA00048539"/>
    </source>
</evidence>
<keyword evidence="5 8" id="KW-0547">Nucleotide-binding</keyword>
<comment type="similarity">
    <text evidence="8">Belongs to the tRNA(Ile)-lysidine synthase family.</text>
</comment>
<keyword evidence="4 8" id="KW-0819">tRNA processing</keyword>
<dbReference type="Pfam" id="PF09179">
    <property type="entry name" value="TilS"/>
    <property type="match status" value="1"/>
</dbReference>
<dbReference type="Gene3D" id="1.20.59.20">
    <property type="match status" value="1"/>
</dbReference>
<comment type="domain">
    <text evidence="8">The N-terminal region contains the highly conserved SGGXDS motif, predicted to be a P-loop motif involved in ATP binding.</text>
</comment>
<feature type="binding site" evidence="8">
    <location>
        <begin position="36"/>
        <end position="41"/>
    </location>
    <ligand>
        <name>ATP</name>
        <dbReference type="ChEBI" id="CHEBI:30616"/>
    </ligand>
</feature>
<dbReference type="PANTHER" id="PTHR43033">
    <property type="entry name" value="TRNA(ILE)-LYSIDINE SYNTHASE-RELATED"/>
    <property type="match status" value="1"/>
</dbReference>
<evidence type="ECO:0000256" key="3">
    <source>
        <dbReference type="ARBA" id="ARBA00022598"/>
    </source>
</evidence>
<evidence type="ECO:0000256" key="8">
    <source>
        <dbReference type="HAMAP-Rule" id="MF_01161"/>
    </source>
</evidence>
<dbReference type="Pfam" id="PF01171">
    <property type="entry name" value="ATP_bind_3"/>
    <property type="match status" value="1"/>
</dbReference>
<organism evidence="10 11">
    <name type="scientific">Actimicrobium antarcticum</name>
    <dbReference type="NCBI Taxonomy" id="1051899"/>
    <lineage>
        <taxon>Bacteria</taxon>
        <taxon>Pseudomonadati</taxon>
        <taxon>Pseudomonadota</taxon>
        <taxon>Betaproteobacteria</taxon>
        <taxon>Burkholderiales</taxon>
        <taxon>Oxalobacteraceae</taxon>
        <taxon>Actimicrobium</taxon>
    </lineage>
</organism>
<dbReference type="InterPro" id="IPR011063">
    <property type="entry name" value="TilS/TtcA_N"/>
</dbReference>
<dbReference type="InterPro" id="IPR012795">
    <property type="entry name" value="tRNA_Ile_lys_synt_N"/>
</dbReference>
<dbReference type="InterPro" id="IPR012094">
    <property type="entry name" value="tRNA_Ile_lys_synt"/>
</dbReference>
<evidence type="ECO:0000256" key="5">
    <source>
        <dbReference type="ARBA" id="ARBA00022741"/>
    </source>
</evidence>
<comment type="function">
    <text evidence="8">Ligates lysine onto the cytidine present at position 34 of the AUA codon-specific tRNA(Ile) that contains the anticodon CAU, in an ATP-dependent manner. Cytidine is converted to lysidine, thus changing the amino acid specificity of the tRNA from methionine to isoleucine.</text>
</comment>
<proteinExistence type="inferred from homology"/>
<evidence type="ECO:0000256" key="6">
    <source>
        <dbReference type="ARBA" id="ARBA00022840"/>
    </source>
</evidence>
<keyword evidence="11" id="KW-1185">Reference proteome</keyword>
<comment type="subcellular location">
    <subcellularLocation>
        <location evidence="1 8">Cytoplasm</location>
    </subcellularLocation>
</comment>
<dbReference type="InterPro" id="IPR012796">
    <property type="entry name" value="Lysidine-tRNA-synth_C"/>
</dbReference>
<name>A0ABP7U1Y5_9BURK</name>
<dbReference type="EC" id="6.3.4.19" evidence="8"/>